<keyword evidence="9 15" id="KW-0472">Membrane</keyword>
<evidence type="ECO:0000256" key="13">
    <source>
        <dbReference type="ARBA" id="ARBA00065888"/>
    </source>
</evidence>
<evidence type="ECO:0000256" key="1">
    <source>
        <dbReference type="ARBA" id="ARBA00004123"/>
    </source>
</evidence>
<dbReference type="Proteomes" id="UP001346149">
    <property type="component" value="Unassembled WGS sequence"/>
</dbReference>
<dbReference type="FunFam" id="1.20.5.170:FF:000085">
    <property type="entry name" value="bZIP transcription factor 49"/>
    <property type="match status" value="1"/>
</dbReference>
<dbReference type="GO" id="GO:0006950">
    <property type="term" value="P:response to stress"/>
    <property type="evidence" value="ECO:0007669"/>
    <property type="project" value="UniProtKB-ARBA"/>
</dbReference>
<feature type="compositionally biased region" description="Low complexity" evidence="14">
    <location>
        <begin position="235"/>
        <end position="244"/>
    </location>
</feature>
<feature type="domain" description="BZIP" evidence="16">
    <location>
        <begin position="255"/>
        <end position="315"/>
    </location>
</feature>
<dbReference type="PANTHER" id="PTHR47416:SF3">
    <property type="entry name" value="BZIP TRANSCRIPTION FACTOR 17-RELATED"/>
    <property type="match status" value="1"/>
</dbReference>
<keyword evidence="12" id="KW-0539">Nucleus</keyword>
<keyword evidence="4 15" id="KW-0812">Transmembrane</keyword>
<protein>
    <recommendedName>
        <fullName evidence="16">BZIP domain-containing protein</fullName>
    </recommendedName>
</protein>
<feature type="region of interest" description="Disordered" evidence="14">
    <location>
        <begin position="88"/>
        <end position="112"/>
    </location>
</feature>
<dbReference type="Pfam" id="PF00170">
    <property type="entry name" value="bZIP_1"/>
    <property type="match status" value="1"/>
</dbReference>
<feature type="region of interest" description="Disordered" evidence="14">
    <location>
        <begin position="141"/>
        <end position="273"/>
    </location>
</feature>
<evidence type="ECO:0000256" key="12">
    <source>
        <dbReference type="ARBA" id="ARBA00023242"/>
    </source>
</evidence>
<feature type="region of interest" description="Disordered" evidence="14">
    <location>
        <begin position="366"/>
        <end position="387"/>
    </location>
</feature>
<dbReference type="AlphaFoldDB" id="A0AAN7LTH6"/>
<keyword evidence="6 15" id="KW-1133">Transmembrane helix</keyword>
<reference evidence="17 18" key="1">
    <citation type="journal article" date="2023" name="Hortic Res">
        <title>Pangenome of water caltrop reveals structural variations and asymmetric subgenome divergence after allopolyploidization.</title>
        <authorList>
            <person name="Zhang X."/>
            <person name="Chen Y."/>
            <person name="Wang L."/>
            <person name="Yuan Y."/>
            <person name="Fang M."/>
            <person name="Shi L."/>
            <person name="Lu R."/>
            <person name="Comes H.P."/>
            <person name="Ma Y."/>
            <person name="Chen Y."/>
            <person name="Huang G."/>
            <person name="Zhou Y."/>
            <person name="Zheng Z."/>
            <person name="Qiu Y."/>
        </authorList>
    </citation>
    <scope>NUCLEOTIDE SEQUENCE [LARGE SCALE GENOMIC DNA]</scope>
    <source>
        <strain evidence="17">F231</strain>
    </source>
</reference>
<dbReference type="EMBL" id="JAXQNO010000012">
    <property type="protein sequence ID" value="KAK4787405.1"/>
    <property type="molecule type" value="Genomic_DNA"/>
</dbReference>
<gene>
    <name evidence="17" type="ORF">SAY86_011238</name>
</gene>
<evidence type="ECO:0000256" key="15">
    <source>
        <dbReference type="SAM" id="Phobius"/>
    </source>
</evidence>
<comment type="subunit">
    <text evidence="13">Interacts with BZIP28.</text>
</comment>
<dbReference type="InterPro" id="IPR004827">
    <property type="entry name" value="bZIP"/>
</dbReference>
<feature type="compositionally biased region" description="Polar residues" evidence="14">
    <location>
        <begin position="93"/>
        <end position="104"/>
    </location>
</feature>
<feature type="compositionally biased region" description="Basic and acidic residues" evidence="14">
    <location>
        <begin position="668"/>
        <end position="684"/>
    </location>
</feature>
<dbReference type="GO" id="GO:0005789">
    <property type="term" value="C:endoplasmic reticulum membrane"/>
    <property type="evidence" value="ECO:0007669"/>
    <property type="project" value="UniProtKB-SubCell"/>
</dbReference>
<dbReference type="SMART" id="SM00338">
    <property type="entry name" value="BRLZ"/>
    <property type="match status" value="1"/>
</dbReference>
<evidence type="ECO:0000256" key="9">
    <source>
        <dbReference type="ARBA" id="ARBA00023136"/>
    </source>
</evidence>
<evidence type="ECO:0000256" key="7">
    <source>
        <dbReference type="ARBA" id="ARBA00023015"/>
    </source>
</evidence>
<evidence type="ECO:0000256" key="14">
    <source>
        <dbReference type="SAM" id="MobiDB-lite"/>
    </source>
</evidence>
<dbReference type="InterPro" id="IPR046347">
    <property type="entry name" value="bZIP_sf"/>
</dbReference>
<dbReference type="PROSITE" id="PS50217">
    <property type="entry name" value="BZIP"/>
    <property type="match status" value="1"/>
</dbReference>
<feature type="compositionally biased region" description="Basic and acidic residues" evidence="14">
    <location>
        <begin position="377"/>
        <end position="387"/>
    </location>
</feature>
<dbReference type="GO" id="GO:0005634">
    <property type="term" value="C:nucleus"/>
    <property type="evidence" value="ECO:0007669"/>
    <property type="project" value="UniProtKB-SubCell"/>
</dbReference>
<keyword evidence="18" id="KW-1185">Reference proteome</keyword>
<organism evidence="17 18">
    <name type="scientific">Trapa natans</name>
    <name type="common">Water chestnut</name>
    <dbReference type="NCBI Taxonomy" id="22666"/>
    <lineage>
        <taxon>Eukaryota</taxon>
        <taxon>Viridiplantae</taxon>
        <taxon>Streptophyta</taxon>
        <taxon>Embryophyta</taxon>
        <taxon>Tracheophyta</taxon>
        <taxon>Spermatophyta</taxon>
        <taxon>Magnoliopsida</taxon>
        <taxon>eudicotyledons</taxon>
        <taxon>Gunneridae</taxon>
        <taxon>Pentapetalae</taxon>
        <taxon>rosids</taxon>
        <taxon>malvids</taxon>
        <taxon>Myrtales</taxon>
        <taxon>Lythraceae</taxon>
        <taxon>Trapa</taxon>
    </lineage>
</organism>
<keyword evidence="7" id="KW-0805">Transcription regulation</keyword>
<keyword evidence="10" id="KW-0804">Transcription</keyword>
<evidence type="ECO:0000313" key="18">
    <source>
        <dbReference type="Proteomes" id="UP001346149"/>
    </source>
</evidence>
<evidence type="ECO:0000256" key="8">
    <source>
        <dbReference type="ARBA" id="ARBA00023125"/>
    </source>
</evidence>
<evidence type="ECO:0000256" key="4">
    <source>
        <dbReference type="ARBA" id="ARBA00022692"/>
    </source>
</evidence>
<comment type="similarity">
    <text evidence="3">Belongs to the bZIP family.</text>
</comment>
<comment type="caution">
    <text evidence="17">The sequence shown here is derived from an EMBL/GenBank/DDBJ whole genome shotgun (WGS) entry which is preliminary data.</text>
</comment>
<dbReference type="CDD" id="cd14704">
    <property type="entry name" value="bZIP_HY5-like"/>
    <property type="match status" value="1"/>
</dbReference>
<evidence type="ECO:0000256" key="2">
    <source>
        <dbReference type="ARBA" id="ARBA00004389"/>
    </source>
</evidence>
<feature type="region of interest" description="Disordered" evidence="14">
    <location>
        <begin position="652"/>
        <end position="684"/>
    </location>
</feature>
<dbReference type="GO" id="GO:0003700">
    <property type="term" value="F:DNA-binding transcription factor activity"/>
    <property type="evidence" value="ECO:0007669"/>
    <property type="project" value="InterPro"/>
</dbReference>
<dbReference type="Gene3D" id="1.20.5.170">
    <property type="match status" value="1"/>
</dbReference>
<dbReference type="PANTHER" id="PTHR47416">
    <property type="entry name" value="BASIC-LEUCINE ZIPPER TRANSCRIPTION FACTOR F-RELATED"/>
    <property type="match status" value="1"/>
</dbReference>
<evidence type="ECO:0000256" key="10">
    <source>
        <dbReference type="ARBA" id="ARBA00023163"/>
    </source>
</evidence>
<evidence type="ECO:0000259" key="16">
    <source>
        <dbReference type="PROSITE" id="PS50217"/>
    </source>
</evidence>
<dbReference type="SUPFAM" id="SSF57959">
    <property type="entry name" value="Leucine zipper domain"/>
    <property type="match status" value="1"/>
</dbReference>
<keyword evidence="11" id="KW-0325">Glycoprotein</keyword>
<evidence type="ECO:0000256" key="3">
    <source>
        <dbReference type="ARBA" id="ARBA00007163"/>
    </source>
</evidence>
<accession>A0AAN7LTH6</accession>
<dbReference type="GO" id="GO:0003677">
    <property type="term" value="F:DNA binding"/>
    <property type="evidence" value="ECO:0007669"/>
    <property type="project" value="UniProtKB-KW"/>
</dbReference>
<evidence type="ECO:0000256" key="5">
    <source>
        <dbReference type="ARBA" id="ARBA00022824"/>
    </source>
</evidence>
<keyword evidence="8" id="KW-0238">DNA-binding</keyword>
<evidence type="ECO:0000256" key="6">
    <source>
        <dbReference type="ARBA" id="ARBA00022989"/>
    </source>
</evidence>
<feature type="transmembrane region" description="Helical" evidence="15">
    <location>
        <begin position="391"/>
        <end position="410"/>
    </location>
</feature>
<keyword evidence="5" id="KW-0256">Endoplasmic reticulum</keyword>
<comment type="subcellular location">
    <subcellularLocation>
        <location evidence="2">Endoplasmic reticulum membrane</location>
        <topology evidence="2">Single-pass membrane protein</topology>
    </subcellularLocation>
    <subcellularLocation>
        <location evidence="1">Nucleus</location>
    </subcellularLocation>
</comment>
<sequence length="751" mass="81709">MAEQTVMDPLQDAPFPNSQSAAGFDAFDIPFDPPFFSLENGQNIIETFDSDFSLDFGLEDNGAFELTFDDLEDLCIPGEDEEFIIPDQEDPLIQTNSGSESSGISADHSPDVAANYLKNSPSESGNYQSDDQKPDFARVLKVPSGGCENSGDREISVGPVSSQGSGNGGGDSGMSHDMNCPSPDNSIERDVSSRLLHVQKVKVEEARSNSASKRKKDREDATTNSELRNSKCRKSSPSSEKSNSACNIDSLNEEEEKRKARLMRNRESAQLSRQRKKHYVEELEEKVRNMHSTIADLNSKISFIMAENVSLKQQLGGGGGMCPQPPPGLYPPPPMGHMAYPWIPCSPYVMKPQGSQVPLIPIPRLKAQQPVSAPKSKKADGKKSEGRTKKVASVSFLGLLFFILFFGGLVPTVNVRFGGIGDRVPGGIGHFNGGVYDEHRGRVFTANGRENGTHQTKKSGLTTDRMNPEMGQHGDEVVQLRNGSGPLVASLYVPRNNELVKIDGNLIIHSVLASEKAKSFSEVKNEKSTDLVMLRKLASALAIPEAQRKRAAHSYVYGNLANQRRALAPGSDDPLKDHIKKSISANGKVQQWFREGLAGPMLNTGMCSEVFRFDVTPSSSKGVIIPAPSAGNITSENHHNSTGRVLNGRHRRSLRGKPFPLPASQLNDTEKGMRQDPKEENFHEGNKSLSSMVVSVLIDPREAVDIEVNGAVPPPKSLSRIFVVVLLDSIKYVTYSCGLPHLGGGPHLVTT</sequence>
<evidence type="ECO:0000313" key="17">
    <source>
        <dbReference type="EMBL" id="KAK4787405.1"/>
    </source>
</evidence>
<name>A0AAN7LTH6_TRANT</name>
<proteinExistence type="inferred from homology"/>
<evidence type="ECO:0000256" key="11">
    <source>
        <dbReference type="ARBA" id="ARBA00023180"/>
    </source>
</evidence>